<evidence type="ECO:0000256" key="4">
    <source>
        <dbReference type="ARBA" id="ARBA00022485"/>
    </source>
</evidence>
<feature type="domain" description="4Fe-4S ferredoxin-type" evidence="8">
    <location>
        <begin position="151"/>
        <end position="176"/>
    </location>
</feature>
<comment type="cofactor">
    <cofactor evidence="1">
        <name>[4Fe-4S] cluster</name>
        <dbReference type="ChEBI" id="CHEBI:49883"/>
    </cofactor>
</comment>
<dbReference type="PROSITE" id="PS51379">
    <property type="entry name" value="4FE4S_FER_2"/>
    <property type="match status" value="2"/>
</dbReference>
<dbReference type="InterPro" id="IPR017900">
    <property type="entry name" value="4Fe4S_Fe_S_CS"/>
</dbReference>
<keyword evidence="4" id="KW-0004">4Fe-4S</keyword>
<keyword evidence="5" id="KW-0479">Metal-binding</keyword>
<dbReference type="Gene3D" id="3.30.70.20">
    <property type="match status" value="1"/>
</dbReference>
<gene>
    <name evidence="9" type="ORF">GH811_00355</name>
</gene>
<dbReference type="Pfam" id="PF12838">
    <property type="entry name" value="Fer4_7"/>
    <property type="match status" value="1"/>
</dbReference>
<dbReference type="SUPFAM" id="SSF50475">
    <property type="entry name" value="FMN-binding split barrel"/>
    <property type="match status" value="1"/>
</dbReference>
<protein>
    <recommendedName>
        <fullName evidence="3">Ferredoxin</fullName>
    </recommendedName>
</protein>
<proteinExistence type="predicted"/>
<sequence length="207" mass="23384">MQTKDYLDLLKNEIHSTVIATVDSEGFPQARVIDIMLVDENNLYFITARGKAFYSQLINKKFVAISGMTSGEGTLSKKAISIHGKVEAIGKKLLERVFEENPYMAEIYQTEESRMALEVFRLYEGQGEFFDLSVKPIVRESFAIGNGKVKETGYYIKETCNGCGTCIPKCPQNCIERTTPYHINQKNCILCGNCYTVCPFEAVEKRN</sequence>
<dbReference type="PANTHER" id="PTHR24960">
    <property type="entry name" value="PHOTOSYSTEM I IRON-SULFUR CENTER-RELATED"/>
    <property type="match status" value="1"/>
</dbReference>
<evidence type="ECO:0000313" key="9">
    <source>
        <dbReference type="EMBL" id="MBC3898063.1"/>
    </source>
</evidence>
<keyword evidence="7" id="KW-0411">Iron-sulfur</keyword>
<evidence type="ECO:0000256" key="7">
    <source>
        <dbReference type="ARBA" id="ARBA00023014"/>
    </source>
</evidence>
<feature type="domain" description="4Fe-4S ferredoxin-type" evidence="8">
    <location>
        <begin position="179"/>
        <end position="207"/>
    </location>
</feature>
<accession>A0ABR6YS81</accession>
<dbReference type="Pfam" id="PF01243">
    <property type="entry name" value="PNPOx_N"/>
    <property type="match status" value="1"/>
</dbReference>
<name>A0ABR6YS81_9FIRM</name>
<evidence type="ECO:0000256" key="6">
    <source>
        <dbReference type="ARBA" id="ARBA00023004"/>
    </source>
</evidence>
<comment type="function">
    <text evidence="2">Ferredoxins are iron-sulfur proteins that transfer electrons in a wide variety of metabolic reactions.</text>
</comment>
<keyword evidence="10" id="KW-1185">Reference proteome</keyword>
<evidence type="ECO:0000256" key="5">
    <source>
        <dbReference type="ARBA" id="ARBA00022723"/>
    </source>
</evidence>
<dbReference type="InterPro" id="IPR011576">
    <property type="entry name" value="Pyridox_Oxase_N"/>
</dbReference>
<dbReference type="InterPro" id="IPR012349">
    <property type="entry name" value="Split_barrel_FMN-bd"/>
</dbReference>
<dbReference type="RefSeq" id="WP_186892829.1">
    <property type="nucleotide sequence ID" value="NZ_WJBE01000001.1"/>
</dbReference>
<dbReference type="PROSITE" id="PS00198">
    <property type="entry name" value="4FE4S_FER_1"/>
    <property type="match status" value="2"/>
</dbReference>
<keyword evidence="6" id="KW-0408">Iron</keyword>
<evidence type="ECO:0000313" key="10">
    <source>
        <dbReference type="Proteomes" id="UP000622405"/>
    </source>
</evidence>
<comment type="caution">
    <text evidence="9">The sequence shown here is derived from an EMBL/GenBank/DDBJ whole genome shotgun (WGS) entry which is preliminary data.</text>
</comment>
<dbReference type="InterPro" id="IPR050157">
    <property type="entry name" value="PSI_iron-sulfur_center"/>
</dbReference>
<dbReference type="Gene3D" id="2.30.110.10">
    <property type="entry name" value="Electron Transport, Fmn-binding Protein, Chain A"/>
    <property type="match status" value="1"/>
</dbReference>
<evidence type="ECO:0000259" key="8">
    <source>
        <dbReference type="PROSITE" id="PS51379"/>
    </source>
</evidence>
<dbReference type="EMBL" id="WJBE01000001">
    <property type="protein sequence ID" value="MBC3898063.1"/>
    <property type="molecule type" value="Genomic_DNA"/>
</dbReference>
<evidence type="ECO:0000256" key="2">
    <source>
        <dbReference type="ARBA" id="ARBA00003532"/>
    </source>
</evidence>
<dbReference type="Proteomes" id="UP000622405">
    <property type="component" value="Unassembled WGS sequence"/>
</dbReference>
<dbReference type="SUPFAM" id="SSF54862">
    <property type="entry name" value="4Fe-4S ferredoxins"/>
    <property type="match status" value="1"/>
</dbReference>
<evidence type="ECO:0000256" key="3">
    <source>
        <dbReference type="ARBA" id="ARBA00013529"/>
    </source>
</evidence>
<dbReference type="PANTHER" id="PTHR24960:SF79">
    <property type="entry name" value="PHOTOSYSTEM I IRON-SULFUR CENTER"/>
    <property type="match status" value="1"/>
</dbReference>
<dbReference type="InterPro" id="IPR017896">
    <property type="entry name" value="4Fe4S_Fe-S-bd"/>
</dbReference>
<organism evidence="9 10">
    <name type="scientific">Acetobacterium malicum</name>
    <dbReference type="NCBI Taxonomy" id="52692"/>
    <lineage>
        <taxon>Bacteria</taxon>
        <taxon>Bacillati</taxon>
        <taxon>Bacillota</taxon>
        <taxon>Clostridia</taxon>
        <taxon>Eubacteriales</taxon>
        <taxon>Eubacteriaceae</taxon>
        <taxon>Acetobacterium</taxon>
    </lineage>
</organism>
<evidence type="ECO:0000256" key="1">
    <source>
        <dbReference type="ARBA" id="ARBA00001966"/>
    </source>
</evidence>
<reference evidence="9 10" key="1">
    <citation type="journal article" date="2020" name="mSystems">
        <title>Defining Genomic and Predicted Metabolic Features of the Acetobacterium Genus.</title>
        <authorList>
            <person name="Ross D.E."/>
            <person name="Marshall C.W."/>
            <person name="Gulliver D."/>
            <person name="May H.D."/>
            <person name="Norman R.S."/>
        </authorList>
    </citation>
    <scope>NUCLEOTIDE SEQUENCE [LARGE SCALE GENOMIC DNA]</scope>
    <source>
        <strain evidence="9 10">DSM 4132</strain>
    </source>
</reference>